<dbReference type="EMBL" id="CP018622">
    <property type="protein sequence ID" value="AUJ23931.1"/>
    <property type="molecule type" value="Genomic_DNA"/>
</dbReference>
<gene>
    <name evidence="2" type="ORF">A21D_00819</name>
</gene>
<dbReference type="STRING" id="302167.GCA_900166595_03692"/>
<proteinExistence type="predicted"/>
<protein>
    <recommendedName>
        <fullName evidence="1">YcdB/YcdC repeated domain-containing protein</fullName>
    </recommendedName>
</protein>
<dbReference type="InterPro" id="IPR032599">
    <property type="entry name" value="YcdB/YcdC_rep_domain"/>
</dbReference>
<sequence length="461" mass="54093">MTLNQLFQSLISYIPATNMNMRKAYQPDEIIPGVQYDIFSNTAKKNVAVFSIDNQGRLFYFSVEDEVLKRSNFTLKRDELIYKASHFVKTFYPEIYKDCKLASFFEIGNTYTVHFAYQDDQLHLFLPETGVTLFLTKSGEISAVISFHDKNTNIHYPDVMISAEAAKKQYLHHIEPELLIAPMDTYYIKDDGKFRLVYSIIERAIYIPAGEEKAYVQKDAIKQIPLHKPKKVKTNLHDIIGLKNYKLMKKKQTKKKRIEVWSALPNVIQKKTDFDMDEIDSCLMKLCFDKQNRLLQITSEETPPKVMSKSIGVEQAEEIAYRLLFHLYPKAHNQLIRIDDEVEMEDVYCFDFRWQYNNVRISHDIISIDVGKYSGRICSFNHQPLSKQRYEHVNTTPTLSKQTVKQIYADYVQMELRWFQDEESDYKLVYAPTFPKLAGVIRMIDAHTAQIFQTKKTELFF</sequence>
<dbReference type="Pfam" id="PF16244">
    <property type="entry name" value="DUF4901"/>
    <property type="match status" value="2"/>
</dbReference>
<evidence type="ECO:0000259" key="1">
    <source>
        <dbReference type="Pfam" id="PF16244"/>
    </source>
</evidence>
<name>A0A2K9J1P5_9BACI</name>
<dbReference type="Proteomes" id="UP000234237">
    <property type="component" value="Chromosome"/>
</dbReference>
<reference evidence="3" key="1">
    <citation type="submission" date="2016-11" db="EMBL/GenBank/DDBJ databases">
        <title>Complete genome sequence of Virgibacillus pantothenticus 21D, a halophilic bacterium isolated from the deep hypersaline anoxic basin Discovery in the Mediterranean Sea.</title>
        <authorList>
            <person name="Zeaiter Z."/>
            <person name="Booth J.M."/>
            <person name="Prosdocimi E.M."/>
            <person name="Mapelli F."/>
            <person name="Fusi M."/>
            <person name="Daffonchio D."/>
            <person name="Borin S."/>
            <person name="Crotti E."/>
        </authorList>
    </citation>
    <scope>NUCLEOTIDE SEQUENCE [LARGE SCALE GENOMIC DNA]</scope>
    <source>
        <strain evidence="3">21D</strain>
    </source>
</reference>
<dbReference type="KEGG" id="vpn:A21D_00819"/>
<accession>A0A2K9J1P5</accession>
<dbReference type="AlphaFoldDB" id="A0A2K9J1P5"/>
<feature type="domain" description="YcdB/YcdC repeated" evidence="1">
    <location>
        <begin position="48"/>
        <end position="142"/>
    </location>
</feature>
<dbReference type="RefSeq" id="WP_101932792.1">
    <property type="nucleotide sequence ID" value="NZ_CP018622.1"/>
</dbReference>
<organism evidence="2 3">
    <name type="scientific">Virgibacillus dokdonensis</name>
    <dbReference type="NCBI Taxonomy" id="302167"/>
    <lineage>
        <taxon>Bacteria</taxon>
        <taxon>Bacillati</taxon>
        <taxon>Bacillota</taxon>
        <taxon>Bacilli</taxon>
        <taxon>Bacillales</taxon>
        <taxon>Bacillaceae</taxon>
        <taxon>Virgibacillus</taxon>
    </lineage>
</organism>
<evidence type="ECO:0000313" key="2">
    <source>
        <dbReference type="EMBL" id="AUJ23931.1"/>
    </source>
</evidence>
<evidence type="ECO:0000313" key="3">
    <source>
        <dbReference type="Proteomes" id="UP000234237"/>
    </source>
</evidence>
<feature type="domain" description="YcdB/YcdC repeated" evidence="1">
    <location>
        <begin position="244"/>
        <end position="382"/>
    </location>
</feature>